<comment type="caution">
    <text evidence="2">The sequence shown here is derived from an EMBL/GenBank/DDBJ whole genome shotgun (WGS) entry which is preliminary data.</text>
</comment>
<evidence type="ECO:0000313" key="2">
    <source>
        <dbReference type="EMBL" id="GAA4418653.1"/>
    </source>
</evidence>
<dbReference type="PANTHER" id="PTHR41313">
    <property type="entry name" value="ADENINE-SPECIFIC METHYLTRANSFERASE"/>
    <property type="match status" value="1"/>
</dbReference>
<dbReference type="Proteomes" id="UP001500936">
    <property type="component" value="Unassembled WGS sequence"/>
</dbReference>
<dbReference type="PANTHER" id="PTHR41313:SF1">
    <property type="entry name" value="DNA METHYLASE ADENINE-SPECIFIC DOMAIN-CONTAINING PROTEIN"/>
    <property type="match status" value="1"/>
</dbReference>
<reference evidence="3" key="1">
    <citation type="journal article" date="2019" name="Int. J. Syst. Evol. Microbiol.">
        <title>The Global Catalogue of Microorganisms (GCM) 10K type strain sequencing project: providing services to taxonomists for standard genome sequencing and annotation.</title>
        <authorList>
            <consortium name="The Broad Institute Genomics Platform"/>
            <consortium name="The Broad Institute Genome Sequencing Center for Infectious Disease"/>
            <person name="Wu L."/>
            <person name="Ma J."/>
        </authorList>
    </citation>
    <scope>NUCLEOTIDE SEQUENCE [LARGE SCALE GENOMIC DNA]</scope>
    <source>
        <strain evidence="3">JCM 17925</strain>
    </source>
</reference>
<accession>A0ABP8KXG7</accession>
<keyword evidence="3" id="KW-1185">Reference proteome</keyword>
<dbReference type="InterPro" id="IPR038718">
    <property type="entry name" value="SNF2-like_sf"/>
</dbReference>
<organism evidence="2 3">
    <name type="scientific">Nibrella viscosa</name>
    <dbReference type="NCBI Taxonomy" id="1084524"/>
    <lineage>
        <taxon>Bacteria</taxon>
        <taxon>Pseudomonadati</taxon>
        <taxon>Bacteroidota</taxon>
        <taxon>Cytophagia</taxon>
        <taxon>Cytophagales</taxon>
        <taxon>Spirosomataceae</taxon>
        <taxon>Nibrella</taxon>
    </lineage>
</organism>
<name>A0ABP8KXG7_9BACT</name>
<evidence type="ECO:0000256" key="1">
    <source>
        <dbReference type="SAM" id="MobiDB-lite"/>
    </source>
</evidence>
<feature type="region of interest" description="Disordered" evidence="1">
    <location>
        <begin position="615"/>
        <end position="655"/>
    </location>
</feature>
<gene>
    <name evidence="2" type="ORF">GCM10023187_52260</name>
</gene>
<dbReference type="EMBL" id="BAABHB010000017">
    <property type="protein sequence ID" value="GAA4418653.1"/>
    <property type="molecule type" value="Genomic_DNA"/>
</dbReference>
<proteinExistence type="predicted"/>
<evidence type="ECO:0008006" key="4">
    <source>
        <dbReference type="Google" id="ProtNLM"/>
    </source>
</evidence>
<dbReference type="InterPro" id="IPR027417">
    <property type="entry name" value="P-loop_NTPase"/>
</dbReference>
<dbReference type="SUPFAM" id="SSF52540">
    <property type="entry name" value="P-loop containing nucleoside triphosphate hydrolases"/>
    <property type="match status" value="1"/>
</dbReference>
<evidence type="ECO:0000313" key="3">
    <source>
        <dbReference type="Proteomes" id="UP001500936"/>
    </source>
</evidence>
<dbReference type="InterPro" id="IPR052933">
    <property type="entry name" value="DNA_Protect_Modify"/>
</dbReference>
<dbReference type="RefSeq" id="WP_345271012.1">
    <property type="nucleotide sequence ID" value="NZ_BAABHB010000017.1"/>
</dbReference>
<protein>
    <recommendedName>
        <fullName evidence="4">Helicase conserved C-terminal domain-containing protein</fullName>
    </recommendedName>
</protein>
<dbReference type="Gene3D" id="3.40.50.10810">
    <property type="entry name" value="Tandem AAA-ATPase domain"/>
    <property type="match status" value="1"/>
</dbReference>
<dbReference type="Gene3D" id="3.40.50.300">
    <property type="entry name" value="P-loop containing nucleotide triphosphate hydrolases"/>
    <property type="match status" value="1"/>
</dbReference>
<sequence length="655" mass="74061">MAIFSVLDIEAHKPLIAVQNSTVEDFAAQWRLQYPWANVYVPTAADMEAAGGSASRRKRFLQRIATNDFDGIVIPQSFLKLIPDDPTSEDAFLTEELDRVEAAYQSAERRGDDRRKKLTVKRMNEIRMRIEARRKRQADRRKDNMLTFDQLGIDALFLDEAHAYKRLGFNTHRRNVKGIDTAGSEQALSAMFKCRTVQAKGGRVVLATGTPISNTMAEAWTMLRYIAPQRLEEAYLTTFDQFAGTFGSIIQSFELTTAGNFKAVERFARFVNVKQLSEIYRSHVDVILNEDVIEFQQEQTLPKLLNGEYTRIQLPQTDGVQAELERIRATLKWYEHLSGDEKKRNMHIPLVMFGQARKATLDLRLLSVANPDEAGSKTNRAVQEIVRIYQQSEAYQGTQLVFADLFQSPENERVWFDEDTVPEYDMAVQKTGRFHLFKDIKRKLVQQGIPADQIGIVPEEAHKREALFVQVRVGQVRVLMGTSERMGVGVNVQERLAALHHLDAPNRPTDFEQRNGRIIRQGNLHAVWSKPVEILTYGVEKTLDATAYGRLAIKQKFINQVLKGNGLEDSISDISTDDDFSSMSFDQMMASLSGSQTALLYTQKQLEYNRLIQQKKKRSGVPVAADYSTGAGGSRAGPPVYCPEDHSPTPSGSRS</sequence>